<dbReference type="Gene3D" id="3.40.50.720">
    <property type="entry name" value="NAD(P)-binding Rossmann-like Domain"/>
    <property type="match status" value="1"/>
</dbReference>
<accession>A0A4Z0FDI9</accession>
<dbReference type="Proteomes" id="UP000297890">
    <property type="component" value="Unassembled WGS sequence"/>
</dbReference>
<dbReference type="SUPFAM" id="SSF51735">
    <property type="entry name" value="NAD(P)-binding Rossmann-fold domains"/>
    <property type="match status" value="1"/>
</dbReference>
<name>A0A4Z0FDI9_9GAMM</name>
<dbReference type="GO" id="GO:0016491">
    <property type="term" value="F:oxidoreductase activity"/>
    <property type="evidence" value="ECO:0007669"/>
    <property type="project" value="InterPro"/>
</dbReference>
<dbReference type="SUPFAM" id="SSF50129">
    <property type="entry name" value="GroES-like"/>
    <property type="match status" value="1"/>
</dbReference>
<dbReference type="OrthoDB" id="9787435at2"/>
<reference evidence="2 3" key="1">
    <citation type="journal article" date="2019" name="ISME J.">
        <title>Candidatus Macondimonas diazotrophica, a novel gammaproteobacterial genus dominating crude-oil-contaminated coastal sediments.</title>
        <authorList>
            <person name="Karthikeyan S."/>
            <person name="Konstantinidis K."/>
        </authorList>
    </citation>
    <scope>NUCLEOTIDE SEQUENCE [LARGE SCALE GENOMIC DNA]</scope>
    <source>
        <strain evidence="2 3">KTK01</strain>
    </source>
</reference>
<dbReference type="InterPro" id="IPR013154">
    <property type="entry name" value="ADH-like_N"/>
</dbReference>
<evidence type="ECO:0000259" key="1">
    <source>
        <dbReference type="SMART" id="SM00829"/>
    </source>
</evidence>
<dbReference type="Pfam" id="PF00107">
    <property type="entry name" value="ADH_zinc_N"/>
    <property type="match status" value="1"/>
</dbReference>
<dbReference type="AlphaFoldDB" id="A0A4Z0FDI9"/>
<sequence length="336" mass="35767">MVRVMQLTRFGLDGLERAERPLSSPGPGQVQVRMAAVSLNYRDWMMVQGRYNPRQRLPLIPCSDGAGTVVAVGEGVTTWRAGDRVMGVFAQDWADGCMQARYGRLTLGGPLDGMLAEMATLPENGLVRTPDSLNDAQAACLPCVGVTAWHALVEQGALKAGDTVLVIGTGGVSLMAMQLALAHGAQVIVVSRSREKLNRVEAMGAMAGIHSQTTPAWGKAVRELTGGQGVDHVIEIGGAETLVQSIEAVRPGGCIAVIGVVSGVSSQIDLRRVLMRGVRLQGVFVGSRRMHEALSDAVEAVALKPVIDRMWSWTEAHAAFEYLASGESFGKVVLTW</sequence>
<dbReference type="SMART" id="SM00829">
    <property type="entry name" value="PKS_ER"/>
    <property type="match status" value="1"/>
</dbReference>
<dbReference type="RefSeq" id="WP_135280811.1">
    <property type="nucleotide sequence ID" value="NZ_SRIO01000002.1"/>
</dbReference>
<feature type="domain" description="Enoyl reductase (ER)" evidence="1">
    <location>
        <begin position="11"/>
        <end position="334"/>
    </location>
</feature>
<dbReference type="InterPro" id="IPR013149">
    <property type="entry name" value="ADH-like_C"/>
</dbReference>
<comment type="caution">
    <text evidence="2">The sequence shown here is derived from an EMBL/GenBank/DDBJ whole genome shotgun (WGS) entry which is preliminary data.</text>
</comment>
<gene>
    <name evidence="2" type="ORF">E4680_02615</name>
</gene>
<evidence type="ECO:0000313" key="2">
    <source>
        <dbReference type="EMBL" id="TFZ83884.1"/>
    </source>
</evidence>
<dbReference type="InterPro" id="IPR011032">
    <property type="entry name" value="GroES-like_sf"/>
</dbReference>
<dbReference type="InterPro" id="IPR036291">
    <property type="entry name" value="NAD(P)-bd_dom_sf"/>
</dbReference>
<proteinExistence type="predicted"/>
<dbReference type="Pfam" id="PF08240">
    <property type="entry name" value="ADH_N"/>
    <property type="match status" value="1"/>
</dbReference>
<protein>
    <submittedName>
        <fullName evidence="2">NAD(P)-dependent alcohol dehydrogenase</fullName>
    </submittedName>
</protein>
<organism evidence="2 3">
    <name type="scientific">Candidatus Macondimonas diazotrophica</name>
    <dbReference type="NCBI Taxonomy" id="2305248"/>
    <lineage>
        <taxon>Bacteria</taxon>
        <taxon>Pseudomonadati</taxon>
        <taxon>Pseudomonadota</taxon>
        <taxon>Gammaproteobacteria</taxon>
        <taxon>Chromatiales</taxon>
        <taxon>Ectothiorhodospiraceae</taxon>
        <taxon>Candidatus Macondimonas</taxon>
    </lineage>
</organism>
<evidence type="ECO:0000313" key="3">
    <source>
        <dbReference type="Proteomes" id="UP000297890"/>
    </source>
</evidence>
<keyword evidence="3" id="KW-1185">Reference proteome</keyword>
<dbReference type="PANTHER" id="PTHR45033">
    <property type="match status" value="1"/>
</dbReference>
<dbReference type="Gene3D" id="3.90.180.10">
    <property type="entry name" value="Medium-chain alcohol dehydrogenases, catalytic domain"/>
    <property type="match status" value="1"/>
</dbReference>
<dbReference type="InterPro" id="IPR052711">
    <property type="entry name" value="Zinc_ADH-like"/>
</dbReference>
<dbReference type="PANTHER" id="PTHR45033:SF2">
    <property type="entry name" value="ZINC-TYPE ALCOHOL DEHYDROGENASE-LIKE PROTEIN C1773.06C"/>
    <property type="match status" value="1"/>
</dbReference>
<dbReference type="EMBL" id="SRIO01000002">
    <property type="protein sequence ID" value="TFZ83884.1"/>
    <property type="molecule type" value="Genomic_DNA"/>
</dbReference>
<dbReference type="CDD" id="cd08276">
    <property type="entry name" value="MDR7"/>
    <property type="match status" value="1"/>
</dbReference>
<dbReference type="InterPro" id="IPR020843">
    <property type="entry name" value="ER"/>
</dbReference>